<dbReference type="Gene3D" id="3.30.70.270">
    <property type="match status" value="1"/>
</dbReference>
<dbReference type="InterPro" id="IPR043502">
    <property type="entry name" value="DNA/RNA_pol_sf"/>
</dbReference>
<dbReference type="PANTHER" id="PTHR33050:SF7">
    <property type="entry name" value="RIBONUCLEASE H"/>
    <property type="match status" value="1"/>
</dbReference>
<proteinExistence type="predicted"/>
<dbReference type="Proteomes" id="UP000324800">
    <property type="component" value="Unassembled WGS sequence"/>
</dbReference>
<feature type="compositionally biased region" description="Polar residues" evidence="1">
    <location>
        <begin position="34"/>
        <end position="51"/>
    </location>
</feature>
<dbReference type="InterPro" id="IPR052055">
    <property type="entry name" value="Hepadnavirus_pol/RT"/>
</dbReference>
<accession>A0A5J4VQS3</accession>
<dbReference type="EMBL" id="SNRW01005459">
    <property type="protein sequence ID" value="KAA6385028.1"/>
    <property type="molecule type" value="Genomic_DNA"/>
</dbReference>
<organism evidence="3 4">
    <name type="scientific">Streblomastix strix</name>
    <dbReference type="NCBI Taxonomy" id="222440"/>
    <lineage>
        <taxon>Eukaryota</taxon>
        <taxon>Metamonada</taxon>
        <taxon>Preaxostyla</taxon>
        <taxon>Oxymonadida</taxon>
        <taxon>Streblomastigidae</taxon>
        <taxon>Streblomastix</taxon>
    </lineage>
</organism>
<gene>
    <name evidence="3" type="ORF">EZS28_019445</name>
</gene>
<dbReference type="PANTHER" id="PTHR33050">
    <property type="entry name" value="REVERSE TRANSCRIPTASE DOMAIN-CONTAINING PROTEIN"/>
    <property type="match status" value="1"/>
</dbReference>
<dbReference type="SUPFAM" id="SSF56672">
    <property type="entry name" value="DNA/RNA polymerases"/>
    <property type="match status" value="1"/>
</dbReference>
<evidence type="ECO:0000313" key="4">
    <source>
        <dbReference type="Proteomes" id="UP000324800"/>
    </source>
</evidence>
<dbReference type="InterPro" id="IPR043128">
    <property type="entry name" value="Rev_trsase/Diguanyl_cyclase"/>
</dbReference>
<evidence type="ECO:0000313" key="3">
    <source>
        <dbReference type="EMBL" id="KAA6385028.1"/>
    </source>
</evidence>
<name>A0A5J4VQS3_9EUKA</name>
<dbReference type="Pfam" id="PF00078">
    <property type="entry name" value="RVT_1"/>
    <property type="match status" value="1"/>
</dbReference>
<dbReference type="OrthoDB" id="115435at2759"/>
<evidence type="ECO:0000256" key="1">
    <source>
        <dbReference type="SAM" id="MobiDB-lite"/>
    </source>
</evidence>
<dbReference type="PROSITE" id="PS50878">
    <property type="entry name" value="RT_POL"/>
    <property type="match status" value="1"/>
</dbReference>
<reference evidence="3 4" key="1">
    <citation type="submission" date="2019-03" db="EMBL/GenBank/DDBJ databases">
        <title>Single cell metagenomics reveals metabolic interactions within the superorganism composed of flagellate Streblomastix strix and complex community of Bacteroidetes bacteria on its surface.</title>
        <authorList>
            <person name="Treitli S.C."/>
            <person name="Kolisko M."/>
            <person name="Husnik F."/>
            <person name="Keeling P."/>
            <person name="Hampl V."/>
        </authorList>
    </citation>
    <scope>NUCLEOTIDE SEQUENCE [LARGE SCALE GENOMIC DNA]</scope>
    <source>
        <strain evidence="3">ST1C</strain>
    </source>
</reference>
<protein>
    <recommendedName>
        <fullName evidence="2">Reverse transcriptase domain-containing protein</fullName>
    </recommendedName>
</protein>
<feature type="domain" description="Reverse transcriptase" evidence="2">
    <location>
        <begin position="203"/>
        <end position="387"/>
    </location>
</feature>
<evidence type="ECO:0000259" key="2">
    <source>
        <dbReference type="PROSITE" id="PS50878"/>
    </source>
</evidence>
<dbReference type="AlphaFoldDB" id="A0A5J4VQS3"/>
<dbReference type="InterPro" id="IPR000477">
    <property type="entry name" value="RT_dom"/>
</dbReference>
<sequence>MEKDDAGFAPVEVQEKPKRGRGSKKPKTEGLSASVEQNQGSNAITQTKTASTVPITKAMPKRGRKNPIRLNQNQKILPIKMKVSKTPCRTRTFQPRDISVENSLRNREDVRADGNCSSGYRGKDWRIDLQRKRQQNGRKTQKIYRTMEAEREKSAQKLLFLSEIQRLKQLIQIRKEQNNDSIQRNEKRERSLQRNIEGRCGRRNKKKPIQFDQMKWWNYTLQLKKPNGTQRKILDASKLNKKVKKQHFKRHGLEEVQYLANQMDYATSLDLKSAFHHITVSPNSIPYLAFNFNNNNYAYNAMPFGTKYSPIFFTEAIESIFLQIRIHSQVKILNFCDDKLLIHIDKQILKTQIIGIMKILKQFGWKISVDKCETESKQIISFLIQIWNLKEMNIRILEERKPKMIQTLMDLCSTIYRINA</sequence>
<dbReference type="Gene3D" id="3.10.10.10">
    <property type="entry name" value="HIV Type 1 Reverse Transcriptase, subunit A, domain 1"/>
    <property type="match status" value="1"/>
</dbReference>
<feature type="region of interest" description="Disordered" evidence="1">
    <location>
        <begin position="1"/>
        <end position="51"/>
    </location>
</feature>
<comment type="caution">
    <text evidence="3">The sequence shown here is derived from an EMBL/GenBank/DDBJ whole genome shotgun (WGS) entry which is preliminary data.</text>
</comment>